<dbReference type="RefSeq" id="WP_003574918.1">
    <property type="nucleotide sequence ID" value="NZ_JH719392.1"/>
</dbReference>
<name>J0CNQ3_RHILT</name>
<protein>
    <submittedName>
        <fullName evidence="1">Uncharacterized protein</fullName>
    </submittedName>
</protein>
<evidence type="ECO:0000313" key="2">
    <source>
        <dbReference type="Proteomes" id="UP000005732"/>
    </source>
</evidence>
<dbReference type="SUPFAM" id="SSF63825">
    <property type="entry name" value="YWTD domain"/>
    <property type="match status" value="1"/>
</dbReference>
<sequence>MSKIRFRSGYAKYSDLAMLLAYVGESDPFDPPTRIIVLDDAQSKAEWGLENFDDVFVDVCTFRSETVDRPAFVCVSEEGKVWFQLKSRVIEDIPNAGLYKPTSLKLGYIGGIRQLGSELYAFGYAGQIYRRSAPAAWDHFDLGIVGAPGDEYDVSGMCLSDRTFYAVTRMGGKGRIYSRSGAMWTTEINPSGEWLNAVEADQDGTVWICGRNGTLLKGNATSGFTQVGDPECNEEFLSVALFRGQIWLSSATSLYTWSSDRLSKVYTGLSPGIRSANRLQIADDVLWSFGYDDVLRYDGVRWMRFVCPGT</sequence>
<organism evidence="1 2">
    <name type="scientific">Rhizobium leguminosarum bv. trifolii WSM2297</name>
    <dbReference type="NCBI Taxonomy" id="754762"/>
    <lineage>
        <taxon>Bacteria</taxon>
        <taxon>Pseudomonadati</taxon>
        <taxon>Pseudomonadota</taxon>
        <taxon>Alphaproteobacteria</taxon>
        <taxon>Hyphomicrobiales</taxon>
        <taxon>Rhizobiaceae</taxon>
        <taxon>Rhizobium/Agrobacterium group</taxon>
        <taxon>Rhizobium</taxon>
    </lineage>
</organism>
<reference evidence="1 2" key="1">
    <citation type="submission" date="2012-02" db="EMBL/GenBank/DDBJ databases">
        <title>Improved High-Quality Draft Sequence of Rhizobium leguminosarum bv. trifolii WSM2297.</title>
        <authorList>
            <consortium name="US DOE Joint Genome Institute"/>
            <person name="Lucas S."/>
            <person name="Han J."/>
            <person name="Lapidus A."/>
            <person name="Cheng J.-F."/>
            <person name="Goodwin L."/>
            <person name="Pitluck S."/>
            <person name="Peters L."/>
            <person name="Ovchinnikova G."/>
            <person name="Zhang X."/>
            <person name="Detter J.C."/>
            <person name="Han C."/>
            <person name="Tapia R."/>
            <person name="Land M."/>
            <person name="Hauser L."/>
            <person name="Kyrpides N."/>
            <person name="Ivanova N."/>
            <person name="Pagani I."/>
            <person name="Brau L."/>
            <person name="Yates R."/>
            <person name="O'Hara G."/>
            <person name="Rui T."/>
            <person name="Howieson J."/>
            <person name="Reeve W."/>
            <person name="Woyke T."/>
        </authorList>
    </citation>
    <scope>NUCLEOTIDE SEQUENCE [LARGE SCALE GENOMIC DNA]</scope>
    <source>
        <strain evidence="1 2">WSM2297</strain>
    </source>
</reference>
<accession>J0CNQ3</accession>
<dbReference type="EMBL" id="JH719392">
    <property type="protein sequence ID" value="EJC85542.1"/>
    <property type="molecule type" value="Genomic_DNA"/>
</dbReference>
<dbReference type="HOGENOM" id="CLU_067991_0_0_5"/>
<evidence type="ECO:0000313" key="1">
    <source>
        <dbReference type="EMBL" id="EJC85542.1"/>
    </source>
</evidence>
<proteinExistence type="predicted"/>
<dbReference type="Proteomes" id="UP000005732">
    <property type="component" value="Unassembled WGS sequence"/>
</dbReference>
<dbReference type="OrthoDB" id="7806791at2"/>
<gene>
    <name evidence="1" type="ORF">Rleg4DRAFT_7429</name>
</gene>
<dbReference type="AlphaFoldDB" id="J0CNQ3"/>